<dbReference type="InterPro" id="IPR021783">
    <property type="entry name" value="DUF3348"/>
</dbReference>
<evidence type="ECO:0000313" key="2">
    <source>
        <dbReference type="Proteomes" id="UP000275910"/>
    </source>
</evidence>
<dbReference type="Pfam" id="PF11828">
    <property type="entry name" value="DUF3348"/>
    <property type="match status" value="1"/>
</dbReference>
<comment type="caution">
    <text evidence="1">The sequence shown here is derived from an EMBL/GenBank/DDBJ whole genome shotgun (WGS) entry which is preliminary data.</text>
</comment>
<accession>A0A3N2RPS4</accession>
<dbReference type="EMBL" id="RCTY01000001">
    <property type="protein sequence ID" value="ROU09480.1"/>
    <property type="molecule type" value="Genomic_DNA"/>
</dbReference>
<name>A0A3N2RPS4_LYSEN</name>
<sequence length="243" mass="26319">MVEASRRAAVRGPTFIRLLARLADADAAPDAQPLSDRLSQWIEWTQTLALSAALDGAPVVAGFGAAGTVQAEAQECARVRRMLAAAIDGDRAFAPPRAGAAIAGGHSAAAVEDAGDYPFFRQRYLVLQQTLEAGAGRLRERLRERLTVASPELARLAALDAVMERALGRRERSLLGAAPALLGRRFERLRERAQDAADGGEPDRETWLPRFRADMREALHAELDLRLQPAQGLLDALRARAND</sequence>
<proteinExistence type="predicted"/>
<dbReference type="Proteomes" id="UP000275910">
    <property type="component" value="Unassembled WGS sequence"/>
</dbReference>
<organism evidence="1 2">
    <name type="scientific">Lysobacter enzymogenes</name>
    <dbReference type="NCBI Taxonomy" id="69"/>
    <lineage>
        <taxon>Bacteria</taxon>
        <taxon>Pseudomonadati</taxon>
        <taxon>Pseudomonadota</taxon>
        <taxon>Gammaproteobacteria</taxon>
        <taxon>Lysobacterales</taxon>
        <taxon>Lysobacteraceae</taxon>
        <taxon>Lysobacter</taxon>
    </lineage>
</organism>
<gene>
    <name evidence="1" type="ORF">D9T17_00390</name>
</gene>
<reference evidence="1 2" key="1">
    <citation type="submission" date="2018-10" db="EMBL/GenBank/DDBJ databases">
        <title>The genome of Lysobacter enzymogenes OH11.</title>
        <authorList>
            <person name="Liu F."/>
            <person name="Zhao Y."/>
            <person name="Qian G."/>
            <person name="Chen Y."/>
            <person name="Xu H."/>
        </authorList>
    </citation>
    <scope>NUCLEOTIDE SEQUENCE [LARGE SCALE GENOMIC DNA]</scope>
    <source>
        <strain evidence="1 2">OH11</strain>
    </source>
</reference>
<dbReference type="AlphaFoldDB" id="A0A3N2RPS4"/>
<evidence type="ECO:0000313" key="1">
    <source>
        <dbReference type="EMBL" id="ROU09480.1"/>
    </source>
</evidence>
<protein>
    <submittedName>
        <fullName evidence="1">DUF3348 family protein</fullName>
    </submittedName>
</protein>